<dbReference type="RefSeq" id="WP_090289440.1">
    <property type="nucleotide sequence ID" value="NZ_FNCK01000003.1"/>
</dbReference>
<keyword evidence="7" id="KW-1185">Reference proteome</keyword>
<dbReference type="PANTHER" id="PTHR42798">
    <property type="entry name" value="LIPOPROTEIN-RELEASING SYSTEM ATP-BINDING PROTEIN LOLD"/>
    <property type="match status" value="1"/>
</dbReference>
<dbReference type="EMBL" id="FNCK01000003">
    <property type="protein sequence ID" value="SDG09546.1"/>
    <property type="molecule type" value="Genomic_DNA"/>
</dbReference>
<dbReference type="CDD" id="cd03255">
    <property type="entry name" value="ABC_MJ0796_LolCDE_FtsE"/>
    <property type="match status" value="1"/>
</dbReference>
<keyword evidence="4 6" id="KW-0067">ATP-binding</keyword>
<dbReference type="PROSITE" id="PS50893">
    <property type="entry name" value="ABC_TRANSPORTER_2"/>
    <property type="match status" value="1"/>
</dbReference>
<evidence type="ECO:0000256" key="1">
    <source>
        <dbReference type="ARBA" id="ARBA00005417"/>
    </source>
</evidence>
<dbReference type="OrthoDB" id="9802264at2"/>
<dbReference type="InterPro" id="IPR003593">
    <property type="entry name" value="AAA+_ATPase"/>
</dbReference>
<comment type="similarity">
    <text evidence="1">Belongs to the ABC transporter superfamily.</text>
</comment>
<dbReference type="InterPro" id="IPR003439">
    <property type="entry name" value="ABC_transporter-like_ATP-bd"/>
</dbReference>
<feature type="domain" description="ABC transporter" evidence="5">
    <location>
        <begin position="2"/>
        <end position="221"/>
    </location>
</feature>
<evidence type="ECO:0000256" key="3">
    <source>
        <dbReference type="ARBA" id="ARBA00022741"/>
    </source>
</evidence>
<dbReference type="InterPro" id="IPR017911">
    <property type="entry name" value="MacB-like_ATP-bd"/>
</dbReference>
<dbReference type="PANTHER" id="PTHR42798:SF4">
    <property type="entry name" value="ABC TRANSPORTER DOMAIN-CONTAINING PROTEIN"/>
    <property type="match status" value="1"/>
</dbReference>
<dbReference type="Proteomes" id="UP000199708">
    <property type="component" value="Unassembled WGS sequence"/>
</dbReference>
<sequence length="221" mass="24732">MIKFENISKEFTSNGNSQMVLSNINLRVKEKDFITIIGKSGSGKTTLINLIGLIEKPTSGSIYFESKEINFKKEKEVEELRGNYVSFIFQNANLISSLNPIENIMLGMNKEKNKDKKMKIAKKLLEDVGLKGKEMAKINNLSGGEQQRVSVARALANSPKILICDEPTGSLDKKTGETIIELIISIWKETEMSLIVVTHDQDLANLGQRKLELDEGELNEL</sequence>
<dbReference type="Gene3D" id="3.40.50.300">
    <property type="entry name" value="P-loop containing nucleotide triphosphate hydrolases"/>
    <property type="match status" value="1"/>
</dbReference>
<evidence type="ECO:0000256" key="4">
    <source>
        <dbReference type="ARBA" id="ARBA00022840"/>
    </source>
</evidence>
<dbReference type="PROSITE" id="PS00211">
    <property type="entry name" value="ABC_TRANSPORTER_1"/>
    <property type="match status" value="1"/>
</dbReference>
<name>A0A1G7RFE4_9LACT</name>
<keyword evidence="6" id="KW-0449">Lipoprotein</keyword>
<dbReference type="STRING" id="120956.SAMN05421791_10324"/>
<dbReference type="InterPro" id="IPR027417">
    <property type="entry name" value="P-loop_NTPase"/>
</dbReference>
<evidence type="ECO:0000313" key="6">
    <source>
        <dbReference type="EMBL" id="SDG09546.1"/>
    </source>
</evidence>
<gene>
    <name evidence="6" type="ORF">SAMN05421791_10324</name>
</gene>
<dbReference type="AlphaFoldDB" id="A0A1G7RFE4"/>
<dbReference type="GO" id="GO:0005524">
    <property type="term" value="F:ATP binding"/>
    <property type="evidence" value="ECO:0007669"/>
    <property type="project" value="UniProtKB-KW"/>
</dbReference>
<evidence type="ECO:0000313" key="7">
    <source>
        <dbReference type="Proteomes" id="UP000199708"/>
    </source>
</evidence>
<dbReference type="GO" id="GO:0016887">
    <property type="term" value="F:ATP hydrolysis activity"/>
    <property type="evidence" value="ECO:0007669"/>
    <property type="project" value="InterPro"/>
</dbReference>
<evidence type="ECO:0000256" key="2">
    <source>
        <dbReference type="ARBA" id="ARBA00022448"/>
    </source>
</evidence>
<dbReference type="SMART" id="SM00382">
    <property type="entry name" value="AAA"/>
    <property type="match status" value="1"/>
</dbReference>
<keyword evidence="2" id="KW-0813">Transport</keyword>
<reference evidence="6 7" key="1">
    <citation type="submission" date="2016-10" db="EMBL/GenBank/DDBJ databases">
        <authorList>
            <person name="de Groot N.N."/>
        </authorList>
    </citation>
    <scope>NUCLEOTIDE SEQUENCE [LARGE SCALE GENOMIC DNA]</scope>
    <source>
        <strain evidence="6 7">ATCC BAA-466</strain>
    </source>
</reference>
<proteinExistence type="inferred from homology"/>
<dbReference type="Pfam" id="PF00005">
    <property type="entry name" value="ABC_tran"/>
    <property type="match status" value="1"/>
</dbReference>
<keyword evidence="3" id="KW-0547">Nucleotide-binding</keyword>
<dbReference type="InterPro" id="IPR017871">
    <property type="entry name" value="ABC_transporter-like_CS"/>
</dbReference>
<organism evidence="6 7">
    <name type="scientific">Facklamia miroungae</name>
    <dbReference type="NCBI Taxonomy" id="120956"/>
    <lineage>
        <taxon>Bacteria</taxon>
        <taxon>Bacillati</taxon>
        <taxon>Bacillota</taxon>
        <taxon>Bacilli</taxon>
        <taxon>Lactobacillales</taxon>
        <taxon>Aerococcaceae</taxon>
        <taxon>Facklamia</taxon>
    </lineage>
</organism>
<accession>A0A1G7RFE4</accession>
<protein>
    <submittedName>
        <fullName evidence="6">Putative ABC transport system ATP-binding protein/lipoprotein-releasing system ATP-binding protein</fullName>
    </submittedName>
</protein>
<evidence type="ECO:0000259" key="5">
    <source>
        <dbReference type="PROSITE" id="PS50893"/>
    </source>
</evidence>
<dbReference type="SUPFAM" id="SSF52540">
    <property type="entry name" value="P-loop containing nucleoside triphosphate hydrolases"/>
    <property type="match status" value="1"/>
</dbReference>